<dbReference type="Pfam" id="PF24681">
    <property type="entry name" value="Kelch_KLHDC2_KLHL20_DRC7"/>
    <property type="match status" value="1"/>
</dbReference>
<dbReference type="GO" id="GO:0006508">
    <property type="term" value="P:proteolysis"/>
    <property type="evidence" value="ECO:0007669"/>
    <property type="project" value="InterPro"/>
</dbReference>
<feature type="domain" description="Peptidase S53" evidence="5">
    <location>
        <begin position="86"/>
        <end position="419"/>
    </location>
</feature>
<dbReference type="SUPFAM" id="SSF52743">
    <property type="entry name" value="Subtilisin-like"/>
    <property type="match status" value="1"/>
</dbReference>
<protein>
    <submittedName>
        <fullName evidence="6">Kelch motif-containing protein</fullName>
    </submittedName>
</protein>
<dbReference type="InterPro" id="IPR036852">
    <property type="entry name" value="Peptidase_S8/S53_dom_sf"/>
</dbReference>
<dbReference type="Gene3D" id="3.40.50.200">
    <property type="entry name" value="Peptidase S8/S53 domain"/>
    <property type="match status" value="1"/>
</dbReference>
<evidence type="ECO:0000259" key="5">
    <source>
        <dbReference type="PROSITE" id="PS51695"/>
    </source>
</evidence>
<sequence>MRTRPPLRRTIFAGLAVASATALALLGVQAPAGAAAPLAAAPASATDGHPILEPACATPGRNEFTCYALRRTDITPVKGLTPAAVTPNGWGATDLQSAYDLPTDGGAGQTVAIVDAFDDPNAEADLAVYREQYGLPACTAANGCFSKVDQRGGTSYPSPDPGWSGEISLDLDMVSAVAPYAHILLVEADDNGFDSLGSSVDEAVALGAKYVSNSYGSDYRGGNGEDPSETTAFDAYYNHPGVAVTVSTGDYAYGVGYPAASQYVTSVGGTTLTRDSGTSRGWTESAWSDAGSGCSLYEPKPSFQKDTGCANRALADVSAVAEGVAVYQTYGAGGWSVYGGTSVSSPIIASVYADAGTPVAGTYPNSYPYAASSGINDITTGSNGSCTPAYLCTGGTGYDGPTGLGTPSGLNAFRSGPHGELTGTVKDSATGKPISGATITAGTNVAHTSAAGTYDLTVPVGTYDVTVDAFGYASTTDQGVAVADGQTLSKDYSLTSVPSQTVTGKVSDGSGHGWPLYAKITADGVPGSVWTDPATGSYSMSLPQGHDYTLHVTATDPGYQTVSKTVTVGDSATSANLSVPVDRWAGTARGYTQHLTGATETFDATDAPPQGWSVVNADGTTGGWQFDDPGGRGNRTGGDGAFAVADSDHFGGAATQDTSLVSPVYDFTSKDAPEVAFNTDYTAFNNQTAEVDATSDGGATWTQVWSTTTGVPGPAKVEVPLSDFAGKSAVQVRFRFTSHFGWWWSLDNVFVGNRDLTTIPGGLVVGTVSDANTSAGVVGATVTSEDDATQSATTVATPDDPNIGDGYYSLFSTTVGSHAYDAAKSHYTKTPKTVKVGADSTVEADFRLKAGQLAITPASVDATVGWGGTTTKQLTVKNTGGAPATLKLGERSGGFKIQAQGAPLQTIKGTYSPLSSKAHPSGGGSAPAAGPSDDAWQTAPDYPNAIMDNAVGAYDGKVYSAFGYTGSADSKDLYVLDPSAGSWTKLASAADTREAAAHGFVDGKFYAVGGWGSSGAPDAKLEIYDPASDSWSTGASAPKPYAGSGTAVLDGKLYTVGGCGATACGTTDASAYDPSTDSWTAIAAYPEPISWESCAGIDGQLYCAGGLNGSTDVIHSYVYDPAGNSWSQIADMPTTQWAASYTSANGLLLLSSGVSQNALTNRSYAFDPQSGTWSTLPNANVPTYRGGGAAGFYKVGGGDAPGSPVSKVELLPGYAQEGSSDVTWLGESTQQLTLQPGASSTVTVSLDASVPEVTQPGDFSAQITAGSDTPYTVASIPVTLHVNPPKTWGKMNGTVLGVTATGGTAPLAGATVQVDSWASTYTLTTTSDGTYALWLDTRNNPLTVIVAKDGYQPTVATVKIKKGLAVITDFTLKRK</sequence>
<dbReference type="PANTHER" id="PTHR46344">
    <property type="entry name" value="OS02G0202900 PROTEIN"/>
    <property type="match status" value="1"/>
</dbReference>
<reference evidence="6 7" key="1">
    <citation type="submission" date="2016-10" db="EMBL/GenBank/DDBJ databases">
        <authorList>
            <person name="de Groot N.N."/>
        </authorList>
    </citation>
    <scope>NUCLEOTIDE SEQUENCE [LARGE SCALE GENOMIC DNA]</scope>
    <source>
        <strain evidence="6 7">CGMCC 4.2026</strain>
    </source>
</reference>
<dbReference type="InterPro" id="IPR006652">
    <property type="entry name" value="Kelch_1"/>
</dbReference>
<gene>
    <name evidence="6" type="ORF">SAMN05216267_101379</name>
</gene>
<proteinExistence type="predicted"/>
<keyword evidence="2" id="KW-0677">Repeat</keyword>
<dbReference type="Pfam" id="PF13620">
    <property type="entry name" value="CarboxypepD_reg"/>
    <property type="match status" value="1"/>
</dbReference>
<dbReference type="InterPro" id="IPR008969">
    <property type="entry name" value="CarboxyPept-like_regulatory"/>
</dbReference>
<keyword evidence="1" id="KW-0880">Kelch repeat</keyword>
<dbReference type="SUPFAM" id="SSF117281">
    <property type="entry name" value="Kelch motif"/>
    <property type="match status" value="1"/>
</dbReference>
<dbReference type="PROSITE" id="PS51695">
    <property type="entry name" value="SEDOLISIN"/>
    <property type="match status" value="1"/>
</dbReference>
<dbReference type="STRING" id="310780.SAMN05216267_101379"/>
<organism evidence="6 7">
    <name type="scientific">Actinacidiphila rubida</name>
    <dbReference type="NCBI Taxonomy" id="310780"/>
    <lineage>
        <taxon>Bacteria</taxon>
        <taxon>Bacillati</taxon>
        <taxon>Actinomycetota</taxon>
        <taxon>Actinomycetes</taxon>
        <taxon>Kitasatosporales</taxon>
        <taxon>Streptomycetaceae</taxon>
        <taxon>Actinacidiphila</taxon>
    </lineage>
</organism>
<dbReference type="InterPro" id="IPR015915">
    <property type="entry name" value="Kelch-typ_b-propeller"/>
</dbReference>
<feature type="signal peptide" evidence="4">
    <location>
        <begin position="1"/>
        <end position="24"/>
    </location>
</feature>
<evidence type="ECO:0000256" key="4">
    <source>
        <dbReference type="SAM" id="SignalP"/>
    </source>
</evidence>
<dbReference type="NCBIfam" id="NF038128">
    <property type="entry name" value="choice_anch_J"/>
    <property type="match status" value="1"/>
</dbReference>
<name>A0A1H8KLH2_9ACTN</name>
<keyword evidence="7" id="KW-1185">Reference proteome</keyword>
<dbReference type="SUPFAM" id="SSF49464">
    <property type="entry name" value="Carboxypeptidase regulatory domain-like"/>
    <property type="match status" value="4"/>
</dbReference>
<dbReference type="InterPro" id="IPR006311">
    <property type="entry name" value="TAT_signal"/>
</dbReference>
<dbReference type="Gene3D" id="2.60.120.200">
    <property type="match status" value="1"/>
</dbReference>
<dbReference type="EMBL" id="FODD01000013">
    <property type="protein sequence ID" value="SEN93793.1"/>
    <property type="molecule type" value="Genomic_DNA"/>
</dbReference>
<evidence type="ECO:0000256" key="1">
    <source>
        <dbReference type="ARBA" id="ARBA00022441"/>
    </source>
</evidence>
<evidence type="ECO:0000313" key="7">
    <source>
        <dbReference type="Proteomes" id="UP000181951"/>
    </source>
</evidence>
<keyword evidence="4" id="KW-0732">Signal</keyword>
<dbReference type="PROSITE" id="PS51318">
    <property type="entry name" value="TAT"/>
    <property type="match status" value="1"/>
</dbReference>
<dbReference type="RefSeq" id="WP_079138197.1">
    <property type="nucleotide sequence ID" value="NZ_FODD01000013.1"/>
</dbReference>
<dbReference type="PANTHER" id="PTHR46344:SF27">
    <property type="entry name" value="KELCH REPEAT SUPERFAMILY PROTEIN"/>
    <property type="match status" value="1"/>
</dbReference>
<feature type="chain" id="PRO_5039508851" evidence="4">
    <location>
        <begin position="25"/>
        <end position="1375"/>
    </location>
</feature>
<dbReference type="InterPro" id="IPR030400">
    <property type="entry name" value="Sedolisin_dom"/>
</dbReference>
<evidence type="ECO:0000313" key="6">
    <source>
        <dbReference type="EMBL" id="SEN93793.1"/>
    </source>
</evidence>
<dbReference type="Gene3D" id="2.60.40.1120">
    <property type="entry name" value="Carboxypeptidase-like, regulatory domain"/>
    <property type="match status" value="4"/>
</dbReference>
<accession>A0A1H8KLH2</accession>
<dbReference type="Proteomes" id="UP000181951">
    <property type="component" value="Unassembled WGS sequence"/>
</dbReference>
<dbReference type="GO" id="GO:0004252">
    <property type="term" value="F:serine-type endopeptidase activity"/>
    <property type="evidence" value="ECO:0007669"/>
    <property type="project" value="InterPro"/>
</dbReference>
<feature type="region of interest" description="Disordered" evidence="3">
    <location>
        <begin position="911"/>
        <end position="937"/>
    </location>
</feature>
<evidence type="ECO:0000256" key="2">
    <source>
        <dbReference type="ARBA" id="ARBA00022737"/>
    </source>
</evidence>
<evidence type="ECO:0000256" key="3">
    <source>
        <dbReference type="SAM" id="MobiDB-lite"/>
    </source>
</evidence>
<dbReference type="Gene3D" id="2.120.10.80">
    <property type="entry name" value="Kelch-type beta propeller"/>
    <property type="match status" value="1"/>
</dbReference>
<dbReference type="CDD" id="cd04056">
    <property type="entry name" value="Peptidases_S53"/>
    <property type="match status" value="1"/>
</dbReference>
<dbReference type="SMART" id="SM00612">
    <property type="entry name" value="Kelch"/>
    <property type="match status" value="4"/>
</dbReference>